<evidence type="ECO:0000313" key="4">
    <source>
        <dbReference type="Proteomes" id="UP000515871"/>
    </source>
</evidence>
<organism evidence="3 4">
    <name type="scientific">Aeromicrobium senzhongii</name>
    <dbReference type="NCBI Taxonomy" id="2663859"/>
    <lineage>
        <taxon>Bacteria</taxon>
        <taxon>Bacillati</taxon>
        <taxon>Actinomycetota</taxon>
        <taxon>Actinomycetes</taxon>
        <taxon>Propionibacteriales</taxon>
        <taxon>Nocardioidaceae</taxon>
        <taxon>Aeromicrobium</taxon>
    </lineage>
</organism>
<dbReference type="RefSeq" id="WP_187411558.1">
    <property type="nucleotide sequence ID" value="NZ_CP060587.1"/>
</dbReference>
<keyword evidence="2" id="KW-0812">Transmembrane</keyword>
<dbReference type="Proteomes" id="UP000515871">
    <property type="component" value="Chromosome"/>
</dbReference>
<feature type="region of interest" description="Disordered" evidence="1">
    <location>
        <begin position="101"/>
        <end position="167"/>
    </location>
</feature>
<dbReference type="EMBL" id="CP060587">
    <property type="protein sequence ID" value="QNL94015.1"/>
    <property type="molecule type" value="Genomic_DNA"/>
</dbReference>
<sequence>MARTKKSRIPDLGRPEVTELEFGRTTHRVADVEPMDVDGVRTMTIGTIGWGIVAIALLPFWGNLQEQGRTWWLWTAIAGLGLGLMGIEFCKRRRDALLERQAEAPAAKKTPEVTTTPRAAKPAKPAKPAKAPRAEKTRAPRAQQAEVAPPAESSEPTERPIGRRRRN</sequence>
<protein>
    <recommendedName>
        <fullName evidence="5">DUF2530 domain-containing protein</fullName>
    </recommendedName>
</protein>
<keyword evidence="4" id="KW-1185">Reference proteome</keyword>
<feature type="transmembrane region" description="Helical" evidence="2">
    <location>
        <begin position="45"/>
        <end position="64"/>
    </location>
</feature>
<evidence type="ECO:0008006" key="5">
    <source>
        <dbReference type="Google" id="ProtNLM"/>
    </source>
</evidence>
<reference evidence="3 4" key="1">
    <citation type="submission" date="2020-08" db="EMBL/GenBank/DDBJ databases">
        <title>Novel species in genus Aeromicrobium.</title>
        <authorList>
            <person name="Zhang G."/>
        </authorList>
    </citation>
    <scope>NUCLEOTIDE SEQUENCE [LARGE SCALE GENOMIC DNA]</scope>
    <source>
        <strain evidence="4">zg-629</strain>
    </source>
</reference>
<proteinExistence type="predicted"/>
<accession>A0ABX6STH0</accession>
<gene>
    <name evidence="3" type="ORF">H9L21_13090</name>
</gene>
<feature type="transmembrane region" description="Helical" evidence="2">
    <location>
        <begin position="70"/>
        <end position="90"/>
    </location>
</feature>
<evidence type="ECO:0000256" key="2">
    <source>
        <dbReference type="SAM" id="Phobius"/>
    </source>
</evidence>
<keyword evidence="2" id="KW-0472">Membrane</keyword>
<name>A0ABX6STH0_9ACTN</name>
<evidence type="ECO:0000256" key="1">
    <source>
        <dbReference type="SAM" id="MobiDB-lite"/>
    </source>
</evidence>
<feature type="compositionally biased region" description="Low complexity" evidence="1">
    <location>
        <begin position="114"/>
        <end position="131"/>
    </location>
</feature>
<keyword evidence="2" id="KW-1133">Transmembrane helix</keyword>
<evidence type="ECO:0000313" key="3">
    <source>
        <dbReference type="EMBL" id="QNL94015.1"/>
    </source>
</evidence>